<dbReference type="GO" id="GO:0005576">
    <property type="term" value="C:extracellular region"/>
    <property type="evidence" value="ECO:0007669"/>
    <property type="project" value="UniProtKB-SubCell"/>
</dbReference>
<evidence type="ECO:0000313" key="10">
    <source>
        <dbReference type="EMBL" id="GFZ10757.1"/>
    </source>
</evidence>
<evidence type="ECO:0000256" key="5">
    <source>
        <dbReference type="ARBA" id="ARBA00022641"/>
    </source>
</evidence>
<dbReference type="Pfam" id="PF06404">
    <property type="entry name" value="PSK"/>
    <property type="match status" value="1"/>
</dbReference>
<dbReference type="Proteomes" id="UP000585474">
    <property type="component" value="Unassembled WGS sequence"/>
</dbReference>
<accession>A0A7J0GIV8</accession>
<keyword evidence="5 9" id="KW-0765">Sulfation</keyword>
<comment type="caution">
    <text evidence="10">The sequence shown here is derived from an EMBL/GenBank/DDBJ whole genome shotgun (WGS) entry which is preliminary data.</text>
</comment>
<evidence type="ECO:0000256" key="7">
    <source>
        <dbReference type="ARBA" id="ARBA00022782"/>
    </source>
</evidence>
<comment type="PTM">
    <text evidence="9">PSK-alpha is produced by endopeptidase digestion. PSK-beta is produced from PSK-alpha by exopeptidase digestion.</text>
</comment>
<evidence type="ECO:0000256" key="1">
    <source>
        <dbReference type="ARBA" id="ARBA00004613"/>
    </source>
</evidence>
<dbReference type="AlphaFoldDB" id="A0A7J0GIV8"/>
<keyword evidence="6 9" id="KW-0732">Signal</keyword>
<dbReference type="GO" id="GO:0008083">
    <property type="term" value="F:growth factor activity"/>
    <property type="evidence" value="ECO:0007669"/>
    <property type="project" value="UniProtKB-UniRule"/>
</dbReference>
<evidence type="ECO:0000256" key="9">
    <source>
        <dbReference type="RuleBase" id="RU368031"/>
    </source>
</evidence>
<dbReference type="OrthoDB" id="1914102at2759"/>
<name>A0A7J0GIV8_9ERIC</name>
<evidence type="ECO:0000256" key="2">
    <source>
        <dbReference type="ARBA" id="ARBA00010781"/>
    </source>
</evidence>
<dbReference type="EMBL" id="BJWL01000022">
    <property type="protein sequence ID" value="GFZ10757.1"/>
    <property type="molecule type" value="Genomic_DNA"/>
</dbReference>
<dbReference type="GO" id="GO:0030154">
    <property type="term" value="P:cell differentiation"/>
    <property type="evidence" value="ECO:0007669"/>
    <property type="project" value="UniProtKB-UniRule"/>
</dbReference>
<evidence type="ECO:0000256" key="6">
    <source>
        <dbReference type="ARBA" id="ARBA00022729"/>
    </source>
</evidence>
<keyword evidence="11" id="KW-1185">Reference proteome</keyword>
<sequence length="97" mass="11154">MKQIISKVVIFLTVFLLFSYSTSARLLPSRQGDKLEKANEMITTASSSMKMQEDELLNLMGLEECEEKDEDCLKRRVVAEAHLDYIYTQRHKPKGSP</sequence>
<dbReference type="GO" id="GO:0008283">
    <property type="term" value="P:cell population proliferation"/>
    <property type="evidence" value="ECO:0007669"/>
    <property type="project" value="UniProtKB-UniRule"/>
</dbReference>
<comment type="PTM">
    <text evidence="9">Sulfation is important for activity and for the binding to a putative membrane receptor.</text>
</comment>
<proteinExistence type="inferred from homology"/>
<reference evidence="10 11" key="1">
    <citation type="submission" date="2019-07" db="EMBL/GenBank/DDBJ databases">
        <title>De Novo Assembly of kiwifruit Actinidia rufa.</title>
        <authorList>
            <person name="Sugita-Konishi S."/>
            <person name="Sato K."/>
            <person name="Mori E."/>
            <person name="Abe Y."/>
            <person name="Kisaki G."/>
            <person name="Hamano K."/>
            <person name="Suezawa K."/>
            <person name="Otani M."/>
            <person name="Fukuda T."/>
            <person name="Manabe T."/>
            <person name="Gomi K."/>
            <person name="Tabuchi M."/>
            <person name="Akimitsu K."/>
            <person name="Kataoka I."/>
        </authorList>
    </citation>
    <scope>NUCLEOTIDE SEQUENCE [LARGE SCALE GENOMIC DNA]</scope>
    <source>
        <strain evidence="11">cv. Fuchu</strain>
    </source>
</reference>
<dbReference type="InterPro" id="IPR009438">
    <property type="entry name" value="Phytosulfokine"/>
</dbReference>
<comment type="subcellular location">
    <subcellularLocation>
        <location evidence="1 9">Secreted</location>
    </subcellularLocation>
</comment>
<comment type="function">
    <text evidence="9">Promotes plant cell differentiation, organogenesis and somatic embryogenesis as well as cell proliferation.</text>
</comment>
<keyword evidence="4 9" id="KW-0964">Secreted</keyword>
<keyword evidence="8 9" id="KW-0339">Growth factor</keyword>
<evidence type="ECO:0000313" key="11">
    <source>
        <dbReference type="Proteomes" id="UP000585474"/>
    </source>
</evidence>
<organism evidence="10 11">
    <name type="scientific">Actinidia rufa</name>
    <dbReference type="NCBI Taxonomy" id="165716"/>
    <lineage>
        <taxon>Eukaryota</taxon>
        <taxon>Viridiplantae</taxon>
        <taxon>Streptophyta</taxon>
        <taxon>Embryophyta</taxon>
        <taxon>Tracheophyta</taxon>
        <taxon>Spermatophyta</taxon>
        <taxon>Magnoliopsida</taxon>
        <taxon>eudicotyledons</taxon>
        <taxon>Gunneridae</taxon>
        <taxon>Pentapetalae</taxon>
        <taxon>asterids</taxon>
        <taxon>Ericales</taxon>
        <taxon>Actinidiaceae</taxon>
        <taxon>Actinidia</taxon>
    </lineage>
</organism>
<evidence type="ECO:0000256" key="8">
    <source>
        <dbReference type="ARBA" id="ARBA00023030"/>
    </source>
</evidence>
<feature type="signal peptide" evidence="9">
    <location>
        <begin position="1"/>
        <end position="24"/>
    </location>
</feature>
<evidence type="ECO:0000256" key="3">
    <source>
        <dbReference type="ARBA" id="ARBA00022473"/>
    </source>
</evidence>
<dbReference type="PANTHER" id="PTHR33285:SF33">
    <property type="entry name" value="PHYTOSULFOKINE"/>
    <property type="match status" value="1"/>
</dbReference>
<dbReference type="PANTHER" id="PTHR33285">
    <property type="entry name" value="PHYTOSULFOKINES 3"/>
    <property type="match status" value="1"/>
</dbReference>
<keyword evidence="3 9" id="KW-0217">Developmental protein</keyword>
<comment type="similarity">
    <text evidence="2 9">Belongs to the phytosulfokine family.</text>
</comment>
<protein>
    <recommendedName>
        <fullName evidence="9">Phytosulfokine</fullName>
    </recommendedName>
    <component>
        <recommendedName>
            <fullName evidence="9">Phytosulfokine-alpha</fullName>
            <shortName evidence="9">PSK-alpha</shortName>
            <shortName evidence="9">Phytosulfokine-a</shortName>
        </recommendedName>
    </component>
    <component>
        <recommendedName>
            <fullName evidence="9">Phytosulfokine-beta</fullName>
            <shortName evidence="9">PSK-beta</shortName>
            <shortName evidence="9">Phytosulfokine-b</shortName>
        </recommendedName>
    </component>
</protein>
<feature type="chain" id="PRO_5031606549" description="Phytosulfokine" evidence="9">
    <location>
        <begin position="25"/>
        <end position="97"/>
    </location>
</feature>
<evidence type="ECO:0000256" key="4">
    <source>
        <dbReference type="ARBA" id="ARBA00022525"/>
    </source>
</evidence>
<gene>
    <name evidence="10" type="ORF">Acr_22g0001550</name>
</gene>
<keyword evidence="7 9" id="KW-0221">Differentiation</keyword>